<dbReference type="SUPFAM" id="SSF48317">
    <property type="entry name" value="Acid phosphatase/Vanadium-dependent haloperoxidase"/>
    <property type="match status" value="1"/>
</dbReference>
<dbReference type="PANTHER" id="PTHR34599:SF1">
    <property type="entry name" value="PHOSPHATIDIC ACID PHOSPHATASE TYPE 2_HALOPEROXIDASE DOMAIN-CONTAINING PROTEIN"/>
    <property type="match status" value="1"/>
</dbReference>
<name>A0A402CX33_9BACT</name>
<dbReference type="Proteomes" id="UP000287394">
    <property type="component" value="Chromosome"/>
</dbReference>
<dbReference type="OrthoDB" id="518237at2"/>
<dbReference type="InterPro" id="IPR036938">
    <property type="entry name" value="PAP2/HPO_sf"/>
</dbReference>
<protein>
    <submittedName>
        <fullName evidence="1">Uncharacterized protein</fullName>
    </submittedName>
</protein>
<reference evidence="1 2" key="1">
    <citation type="journal article" date="2019" name="Int. J. Syst. Evol. Microbiol.">
        <title>Capsulimonas corticalis gen. nov., sp. nov., an aerobic capsulated bacterium, of a novel bacterial order, Capsulimonadales ord. nov., of the class Armatimonadia of the phylum Armatimonadetes.</title>
        <authorList>
            <person name="Li J."/>
            <person name="Kudo C."/>
            <person name="Tonouchi A."/>
        </authorList>
    </citation>
    <scope>NUCLEOTIDE SEQUENCE [LARGE SCALE GENOMIC DNA]</scope>
    <source>
        <strain evidence="1 2">AX-7</strain>
    </source>
</reference>
<dbReference type="InterPro" id="IPR052559">
    <property type="entry name" value="V-haloperoxidase"/>
</dbReference>
<sequence>MLPGDWRPTAPNVGVSASLYWYQYITPFALTSASQFRSGPPPALNSARYAADVNEVKALGGLVSSARTPAQTQIALFNNDAIGIHYNRLARTLVSKHADLLDTARLFALLNIALSDASEFSADAKYFYNRWRPISAINLADTAGNPAVQADPLWAPLTVTPNHPDYPSRHAAGSGAGTAILDHFFGTHKPFTDTSTSLPGVTRHYESFDDFLNENIVARIYIGVHTRSATEAGAIGGQKVGEFAIATKLRPLYGHDDAGVFNLP</sequence>
<evidence type="ECO:0000313" key="2">
    <source>
        <dbReference type="Proteomes" id="UP000287394"/>
    </source>
</evidence>
<keyword evidence="2" id="KW-1185">Reference proteome</keyword>
<dbReference type="CDD" id="cd03398">
    <property type="entry name" value="PAP2_haloperoxidase"/>
    <property type="match status" value="1"/>
</dbReference>
<dbReference type="PANTHER" id="PTHR34599">
    <property type="entry name" value="PEROXIDASE-RELATED"/>
    <property type="match status" value="1"/>
</dbReference>
<dbReference type="AlphaFoldDB" id="A0A402CX33"/>
<proteinExistence type="predicted"/>
<dbReference type="RefSeq" id="WP_119321850.1">
    <property type="nucleotide sequence ID" value="NZ_AP025739.1"/>
</dbReference>
<dbReference type="Gene3D" id="1.10.606.20">
    <property type="match status" value="1"/>
</dbReference>
<dbReference type="KEGG" id="ccot:CCAX7_63730"/>
<accession>A0A402CX33</accession>
<evidence type="ECO:0000313" key="1">
    <source>
        <dbReference type="EMBL" id="BDI34322.1"/>
    </source>
</evidence>
<gene>
    <name evidence="1" type="ORF">CCAX7_63730</name>
</gene>
<organism evidence="1 2">
    <name type="scientific">Capsulimonas corticalis</name>
    <dbReference type="NCBI Taxonomy" id="2219043"/>
    <lineage>
        <taxon>Bacteria</taxon>
        <taxon>Bacillati</taxon>
        <taxon>Armatimonadota</taxon>
        <taxon>Armatimonadia</taxon>
        <taxon>Capsulimonadales</taxon>
        <taxon>Capsulimonadaceae</taxon>
        <taxon>Capsulimonas</taxon>
    </lineage>
</organism>
<dbReference type="EMBL" id="AP025739">
    <property type="protein sequence ID" value="BDI34322.1"/>
    <property type="molecule type" value="Genomic_DNA"/>
</dbReference>